<proteinExistence type="predicted"/>
<dbReference type="Proteomes" id="UP000199636">
    <property type="component" value="Unassembled WGS sequence"/>
</dbReference>
<accession>A0A1G8CQY1</accession>
<dbReference type="OrthoDB" id="9806868at2"/>
<dbReference type="Pfam" id="PF00903">
    <property type="entry name" value="Glyoxalase"/>
    <property type="match status" value="1"/>
</dbReference>
<dbReference type="EMBL" id="FNDS01000001">
    <property type="protein sequence ID" value="SDH47858.1"/>
    <property type="molecule type" value="Genomic_DNA"/>
</dbReference>
<name>A0A1G8CQY1_9PSED</name>
<gene>
    <name evidence="2" type="ORF">SAMN05216272_101725</name>
</gene>
<reference evidence="3" key="1">
    <citation type="submission" date="2016-10" db="EMBL/GenBank/DDBJ databases">
        <authorList>
            <person name="Varghese N."/>
            <person name="Submissions S."/>
        </authorList>
    </citation>
    <scope>NUCLEOTIDE SEQUENCE [LARGE SCALE GENOMIC DNA]</scope>
    <source>
        <strain evidence="3">CCM 7469</strain>
    </source>
</reference>
<evidence type="ECO:0000259" key="1">
    <source>
        <dbReference type="PROSITE" id="PS51819"/>
    </source>
</evidence>
<dbReference type="Gene3D" id="3.30.720.110">
    <property type="match status" value="1"/>
</dbReference>
<dbReference type="STRING" id="428992.SAMN05216272_101725"/>
<dbReference type="SUPFAM" id="SSF54593">
    <property type="entry name" value="Glyoxalase/Bleomycin resistance protein/Dihydroxybiphenyl dioxygenase"/>
    <property type="match status" value="1"/>
</dbReference>
<dbReference type="Gene3D" id="3.30.720.120">
    <property type="match status" value="1"/>
</dbReference>
<dbReference type="PROSITE" id="PS51819">
    <property type="entry name" value="VOC"/>
    <property type="match status" value="1"/>
</dbReference>
<evidence type="ECO:0000313" key="3">
    <source>
        <dbReference type="Proteomes" id="UP000199636"/>
    </source>
</evidence>
<feature type="domain" description="VOC" evidence="1">
    <location>
        <begin position="4"/>
        <end position="133"/>
    </location>
</feature>
<keyword evidence="3" id="KW-1185">Reference proteome</keyword>
<dbReference type="AlphaFoldDB" id="A0A1G8CQY1"/>
<evidence type="ECO:0000313" key="2">
    <source>
        <dbReference type="EMBL" id="SDH47858.1"/>
    </source>
</evidence>
<sequence length="137" mass="14989">MSSHPSLIPCLRYRDAPAAIEWLCSTFGFRRQLLVDDGHGGIAHAQLCLPDGSAMLMLAPAVDNAYGRLMRSPSELGGCTQSLYLVVSDIEALYRRALAAGADMLIDIRDADYGGQGFTCRDPEGHVWSFGTYNPWH</sequence>
<organism evidence="2 3">
    <name type="scientific">Pseudomonas panipatensis</name>
    <dbReference type="NCBI Taxonomy" id="428992"/>
    <lineage>
        <taxon>Bacteria</taxon>
        <taxon>Pseudomonadati</taxon>
        <taxon>Pseudomonadota</taxon>
        <taxon>Gammaproteobacteria</taxon>
        <taxon>Pseudomonadales</taxon>
        <taxon>Pseudomonadaceae</taxon>
        <taxon>Pseudomonas</taxon>
    </lineage>
</organism>
<dbReference type="RefSeq" id="WP_090260914.1">
    <property type="nucleotide sequence ID" value="NZ_FNDS01000001.1"/>
</dbReference>
<dbReference type="InterPro" id="IPR037523">
    <property type="entry name" value="VOC_core"/>
</dbReference>
<protein>
    <submittedName>
        <fullName evidence="2">Uncharacterized conserved protein PhnB, glyoxalase superfamily</fullName>
    </submittedName>
</protein>
<dbReference type="PANTHER" id="PTHR34109">
    <property type="entry name" value="BNAUNNG04460D PROTEIN-RELATED"/>
    <property type="match status" value="1"/>
</dbReference>
<dbReference type="PANTHER" id="PTHR34109:SF1">
    <property type="entry name" value="VOC DOMAIN-CONTAINING PROTEIN"/>
    <property type="match status" value="1"/>
</dbReference>
<dbReference type="InterPro" id="IPR004360">
    <property type="entry name" value="Glyas_Fos-R_dOase_dom"/>
</dbReference>
<dbReference type="InterPro" id="IPR029068">
    <property type="entry name" value="Glyas_Bleomycin-R_OHBP_Dase"/>
</dbReference>